<gene>
    <name evidence="1" type="ORF">A2693_04735</name>
</gene>
<sequence>MAAEYKVRIPPESEGAFEEFIGKIAGSEIVNLRDSKVDIEKLGAKVRTCLGQIPKDTDPRVLRSYRHYRSRNQPDENTPPQWFRMMMELKPSEKSLVTRAFNVIAQAKYSLEAARDINWDGTYYIPQVHNAGPRTFALLAVIFSN</sequence>
<dbReference type="AlphaFoldDB" id="A0A1F5GCU5"/>
<dbReference type="EMBL" id="MFAY01000001">
    <property type="protein sequence ID" value="OGD89702.1"/>
    <property type="molecule type" value="Genomic_DNA"/>
</dbReference>
<organism evidence="1 2">
    <name type="scientific">Candidatus Curtissbacteria bacterium RIFCSPHIGHO2_01_FULL_40_12</name>
    <dbReference type="NCBI Taxonomy" id="1797710"/>
    <lineage>
        <taxon>Bacteria</taxon>
        <taxon>Candidatus Curtissiibacteriota</taxon>
    </lineage>
</organism>
<accession>A0A1F5GCU5</accession>
<comment type="caution">
    <text evidence="1">The sequence shown here is derived from an EMBL/GenBank/DDBJ whole genome shotgun (WGS) entry which is preliminary data.</text>
</comment>
<protein>
    <submittedName>
        <fullName evidence="1">Uncharacterized protein</fullName>
    </submittedName>
</protein>
<dbReference type="Proteomes" id="UP000178577">
    <property type="component" value="Unassembled WGS sequence"/>
</dbReference>
<name>A0A1F5GCU5_9BACT</name>
<proteinExistence type="predicted"/>
<evidence type="ECO:0000313" key="1">
    <source>
        <dbReference type="EMBL" id="OGD89702.1"/>
    </source>
</evidence>
<reference evidence="1 2" key="1">
    <citation type="journal article" date="2016" name="Nat. Commun.">
        <title>Thousands of microbial genomes shed light on interconnected biogeochemical processes in an aquifer system.</title>
        <authorList>
            <person name="Anantharaman K."/>
            <person name="Brown C.T."/>
            <person name="Hug L.A."/>
            <person name="Sharon I."/>
            <person name="Castelle C.J."/>
            <person name="Probst A.J."/>
            <person name="Thomas B.C."/>
            <person name="Singh A."/>
            <person name="Wilkins M.J."/>
            <person name="Karaoz U."/>
            <person name="Brodie E.L."/>
            <person name="Williams K.H."/>
            <person name="Hubbard S.S."/>
            <person name="Banfield J.F."/>
        </authorList>
    </citation>
    <scope>NUCLEOTIDE SEQUENCE [LARGE SCALE GENOMIC DNA]</scope>
</reference>
<evidence type="ECO:0000313" key="2">
    <source>
        <dbReference type="Proteomes" id="UP000178577"/>
    </source>
</evidence>